<evidence type="ECO:0000313" key="2">
    <source>
        <dbReference type="Proteomes" id="UP000233553"/>
    </source>
</evidence>
<evidence type="ECO:0000313" key="1">
    <source>
        <dbReference type="EMBL" id="PKF31054.1"/>
    </source>
</evidence>
<dbReference type="Pfam" id="PF14903">
    <property type="entry name" value="WG_beta_rep"/>
    <property type="match status" value="7"/>
</dbReference>
<gene>
    <name evidence="1" type="ORF">CW311_20940</name>
</gene>
<dbReference type="AlphaFoldDB" id="A0A2N0W998"/>
<dbReference type="EMBL" id="PISJ01000030">
    <property type="protein sequence ID" value="PKF31054.1"/>
    <property type="molecule type" value="Genomic_DNA"/>
</dbReference>
<accession>A0A2N0W998</accession>
<name>A0A2N0W998_9GAMM</name>
<dbReference type="InterPro" id="IPR032774">
    <property type="entry name" value="WG_beta_rep"/>
</dbReference>
<dbReference type="PANTHER" id="PTHR37841:SF1">
    <property type="entry name" value="DUF3298 DOMAIN-CONTAINING PROTEIN"/>
    <property type="match status" value="1"/>
</dbReference>
<dbReference type="RefSeq" id="WP_101237734.1">
    <property type="nucleotide sequence ID" value="NZ_PISJ01000030.1"/>
</dbReference>
<proteinExistence type="predicted"/>
<comment type="caution">
    <text evidence="1">The sequence shown here is derived from an EMBL/GenBank/DDBJ whole genome shotgun (WGS) entry which is preliminary data.</text>
</comment>
<protein>
    <recommendedName>
        <fullName evidence="3">WG repeat-containing protein</fullName>
    </recommendedName>
</protein>
<evidence type="ECO:0008006" key="3">
    <source>
        <dbReference type="Google" id="ProtNLM"/>
    </source>
</evidence>
<dbReference type="PANTHER" id="PTHR37841">
    <property type="entry name" value="GLR2918 PROTEIN"/>
    <property type="match status" value="1"/>
</dbReference>
<dbReference type="SUPFAM" id="SSF69360">
    <property type="entry name" value="Cell wall binding repeat"/>
    <property type="match status" value="1"/>
</dbReference>
<sequence length="386" mass="44040">MSWLVIKSFITCIIFLFSMNALSSELIYPIEKNKLIGFVDSSGKIVVSPKFDADNIYFRYTGRDDLFHVNEDGKRGILNTAGKLIIPTIYDNNLDSFDFNRGNIASYTLNNKCGYISDKNEIISKNIYERCSVFSEQRAAVRLNNKWALIDQKGTLLSDFIYDEINAFSKGLAVVSINGKYGYIDIDGEVVIPLIHTLALEFSNGLARVGSIYSPYYFIGIDGKKKFDVKFDHVYPFVGNYAVIRKEIGSGELYGLIDKNGDTYIKPKFQEIIIYENNPKFAMIKKTKSGTVKVGVMDIETKKIVVEPVYDYISMHSYDKANTKMISFRNEEGKSGWMNQKFQIVIPAQFDEILSEFGNDNIALIELSGKRFYINQHGKKIIDFYY</sequence>
<dbReference type="Proteomes" id="UP000233553">
    <property type="component" value="Unassembled WGS sequence"/>
</dbReference>
<reference evidence="1 2" key="1">
    <citation type="submission" date="2017-12" db="EMBL/GenBank/DDBJ databases">
        <title>Draft Genome sequences of multiple microbial strains isolated from spacecraft associated surfaces.</title>
        <authorList>
            <person name="Seuylemezian A."/>
            <person name="Vaishampayan P."/>
            <person name="Venkateswaran K."/>
        </authorList>
    </citation>
    <scope>NUCLEOTIDE SEQUENCE [LARGE SCALE GENOMIC DNA]</scope>
    <source>
        <strain evidence="1 2">2P01AA</strain>
    </source>
</reference>
<organism evidence="1 2">
    <name type="scientific">Acinetobacter proteolyticus</name>
    <dbReference type="NCBI Taxonomy" id="1776741"/>
    <lineage>
        <taxon>Bacteria</taxon>
        <taxon>Pseudomonadati</taxon>
        <taxon>Pseudomonadota</taxon>
        <taxon>Gammaproteobacteria</taxon>
        <taxon>Moraxellales</taxon>
        <taxon>Moraxellaceae</taxon>
        <taxon>Acinetobacter</taxon>
    </lineage>
</organism>